<evidence type="ECO:0000256" key="11">
    <source>
        <dbReference type="HAMAP-Rule" id="MF_00244"/>
    </source>
</evidence>
<comment type="function">
    <text evidence="1 11">Catalyzes the reversible adenylation of nicotinate mononucleotide (NaMN) to nicotinic acid adenine dinucleotide (NaAD).</text>
</comment>
<sequence>MISRVGIMGGTFDPIHFGHLLMAEEARQAFALDEVVFVPNGRPAHKKAYLVSSPEDRYAMTRLATESNPQFTCSRIEIDRPGPSYAIDTIRAFREQYTHLDALYFITGADAILQILTWREYDKLVEACQFIAVTRPGFSLERLSELADKNFLDHVSFLPIPGLDISSTDIRVRIHQRRSIRYLCPDSIVDYIEDSGLYRPHEME</sequence>
<comment type="pathway">
    <text evidence="2 11">Cofactor biosynthesis; NAD(+) biosynthesis; deamido-NAD(+) from nicotinate D-ribonucleotide: step 1/1.</text>
</comment>
<evidence type="ECO:0000256" key="6">
    <source>
        <dbReference type="ARBA" id="ARBA00022695"/>
    </source>
</evidence>
<evidence type="ECO:0000256" key="3">
    <source>
        <dbReference type="ARBA" id="ARBA00009014"/>
    </source>
</evidence>
<dbReference type="HAMAP" id="MF_00244">
    <property type="entry name" value="NaMN_adenylyltr"/>
    <property type="match status" value="1"/>
</dbReference>
<evidence type="ECO:0000256" key="9">
    <source>
        <dbReference type="ARBA" id="ARBA00023027"/>
    </source>
</evidence>
<comment type="similarity">
    <text evidence="3 11">Belongs to the NadD family.</text>
</comment>
<dbReference type="InterPro" id="IPR005248">
    <property type="entry name" value="NadD/NMNAT"/>
</dbReference>
<dbReference type="GO" id="GO:0009435">
    <property type="term" value="P:NAD+ biosynthetic process"/>
    <property type="evidence" value="ECO:0007669"/>
    <property type="project" value="UniProtKB-UniRule"/>
</dbReference>
<keyword evidence="7 11" id="KW-0547">Nucleotide-binding</keyword>
<keyword evidence="9 11" id="KW-0520">NAD</keyword>
<dbReference type="AlphaFoldDB" id="A0A402D138"/>
<dbReference type="GO" id="GO:0004515">
    <property type="term" value="F:nicotinate-nucleotide adenylyltransferase activity"/>
    <property type="evidence" value="ECO:0007669"/>
    <property type="project" value="UniProtKB-UniRule"/>
</dbReference>
<evidence type="ECO:0000313" key="13">
    <source>
        <dbReference type="Proteomes" id="UP000287394"/>
    </source>
</evidence>
<dbReference type="InterPro" id="IPR004821">
    <property type="entry name" value="Cyt_trans-like"/>
</dbReference>
<gene>
    <name evidence="11 12" type="primary">nadD</name>
    <name evidence="12" type="ORF">CCAX7_37890</name>
</gene>
<dbReference type="NCBIfam" id="TIGR00482">
    <property type="entry name" value="nicotinate (nicotinamide) nucleotide adenylyltransferase"/>
    <property type="match status" value="1"/>
</dbReference>
<dbReference type="KEGG" id="ccot:CCAX7_37890"/>
<evidence type="ECO:0000256" key="1">
    <source>
        <dbReference type="ARBA" id="ARBA00002324"/>
    </source>
</evidence>
<proteinExistence type="inferred from homology"/>
<dbReference type="Gene3D" id="3.40.50.620">
    <property type="entry name" value="HUPs"/>
    <property type="match status" value="1"/>
</dbReference>
<dbReference type="FunCoup" id="A0A402D138">
    <property type="interactions" value="395"/>
</dbReference>
<name>A0A402D138_9BACT</name>
<dbReference type="GO" id="GO:0005524">
    <property type="term" value="F:ATP binding"/>
    <property type="evidence" value="ECO:0007669"/>
    <property type="project" value="UniProtKB-KW"/>
</dbReference>
<dbReference type="PANTHER" id="PTHR39321">
    <property type="entry name" value="NICOTINATE-NUCLEOTIDE ADENYLYLTRANSFERASE-RELATED"/>
    <property type="match status" value="1"/>
</dbReference>
<organism evidence="12 13">
    <name type="scientific">Capsulimonas corticalis</name>
    <dbReference type="NCBI Taxonomy" id="2219043"/>
    <lineage>
        <taxon>Bacteria</taxon>
        <taxon>Bacillati</taxon>
        <taxon>Armatimonadota</taxon>
        <taxon>Armatimonadia</taxon>
        <taxon>Capsulimonadales</taxon>
        <taxon>Capsulimonadaceae</taxon>
        <taxon>Capsulimonas</taxon>
    </lineage>
</organism>
<dbReference type="PANTHER" id="PTHR39321:SF3">
    <property type="entry name" value="PHOSPHOPANTETHEINE ADENYLYLTRANSFERASE"/>
    <property type="match status" value="1"/>
</dbReference>
<dbReference type="Proteomes" id="UP000287394">
    <property type="component" value="Chromosome"/>
</dbReference>
<keyword evidence="6 11" id="KW-0548">Nucleotidyltransferase</keyword>
<protein>
    <recommendedName>
        <fullName evidence="11">Probable nicotinate-nucleotide adenylyltransferase</fullName>
        <ecNumber evidence="11">2.7.7.18</ecNumber>
    </recommendedName>
    <alternativeName>
        <fullName evidence="11">Deamido-NAD(+) diphosphorylase</fullName>
    </alternativeName>
    <alternativeName>
        <fullName evidence="11">Deamido-NAD(+) pyrophosphorylase</fullName>
    </alternativeName>
    <alternativeName>
        <fullName evidence="11">Nicotinate mononucleotide adenylyltransferase</fullName>
        <shortName evidence="11">NaMN adenylyltransferase</shortName>
    </alternativeName>
</protein>
<dbReference type="Pfam" id="PF01467">
    <property type="entry name" value="CTP_transf_like"/>
    <property type="match status" value="1"/>
</dbReference>
<comment type="catalytic activity">
    <reaction evidence="10 11">
        <text>nicotinate beta-D-ribonucleotide + ATP + H(+) = deamido-NAD(+) + diphosphate</text>
        <dbReference type="Rhea" id="RHEA:22860"/>
        <dbReference type="ChEBI" id="CHEBI:15378"/>
        <dbReference type="ChEBI" id="CHEBI:30616"/>
        <dbReference type="ChEBI" id="CHEBI:33019"/>
        <dbReference type="ChEBI" id="CHEBI:57502"/>
        <dbReference type="ChEBI" id="CHEBI:58437"/>
        <dbReference type="EC" id="2.7.7.18"/>
    </reaction>
</comment>
<evidence type="ECO:0000256" key="7">
    <source>
        <dbReference type="ARBA" id="ARBA00022741"/>
    </source>
</evidence>
<evidence type="ECO:0000313" key="12">
    <source>
        <dbReference type="EMBL" id="BDI31738.1"/>
    </source>
</evidence>
<reference evidence="12 13" key="1">
    <citation type="journal article" date="2019" name="Int. J. Syst. Evol. Microbiol.">
        <title>Capsulimonas corticalis gen. nov., sp. nov., an aerobic capsulated bacterium, of a novel bacterial order, Capsulimonadales ord. nov., of the class Armatimonadia of the phylum Armatimonadetes.</title>
        <authorList>
            <person name="Li J."/>
            <person name="Kudo C."/>
            <person name="Tonouchi A."/>
        </authorList>
    </citation>
    <scope>NUCLEOTIDE SEQUENCE [LARGE SCALE GENOMIC DNA]</scope>
    <source>
        <strain evidence="12 13">AX-7</strain>
    </source>
</reference>
<dbReference type="NCBIfam" id="NF000840">
    <property type="entry name" value="PRK00071.1-3"/>
    <property type="match status" value="1"/>
</dbReference>
<dbReference type="FunFam" id="3.40.50.620:FF:000039">
    <property type="entry name" value="Probable nicotinate-nucleotide adenylyltransferase"/>
    <property type="match status" value="1"/>
</dbReference>
<dbReference type="InterPro" id="IPR014729">
    <property type="entry name" value="Rossmann-like_a/b/a_fold"/>
</dbReference>
<dbReference type="CDD" id="cd02165">
    <property type="entry name" value="NMNAT"/>
    <property type="match status" value="1"/>
</dbReference>
<dbReference type="SUPFAM" id="SSF52374">
    <property type="entry name" value="Nucleotidylyl transferase"/>
    <property type="match status" value="1"/>
</dbReference>
<evidence type="ECO:0000256" key="8">
    <source>
        <dbReference type="ARBA" id="ARBA00022840"/>
    </source>
</evidence>
<evidence type="ECO:0000256" key="5">
    <source>
        <dbReference type="ARBA" id="ARBA00022679"/>
    </source>
</evidence>
<keyword evidence="4 11" id="KW-0662">Pyridine nucleotide biosynthesis</keyword>
<keyword evidence="5 11" id="KW-0808">Transferase</keyword>
<accession>A0A402D138</accession>
<evidence type="ECO:0000256" key="2">
    <source>
        <dbReference type="ARBA" id="ARBA00005019"/>
    </source>
</evidence>
<dbReference type="EC" id="2.7.7.18" evidence="11"/>
<keyword evidence="13" id="KW-1185">Reference proteome</keyword>
<evidence type="ECO:0000256" key="4">
    <source>
        <dbReference type="ARBA" id="ARBA00022642"/>
    </source>
</evidence>
<dbReference type="NCBIfam" id="TIGR00125">
    <property type="entry name" value="cyt_tran_rel"/>
    <property type="match status" value="1"/>
</dbReference>
<dbReference type="RefSeq" id="WP_218025688.1">
    <property type="nucleotide sequence ID" value="NZ_AP025739.1"/>
</dbReference>
<dbReference type="EMBL" id="AP025739">
    <property type="protein sequence ID" value="BDI31738.1"/>
    <property type="molecule type" value="Genomic_DNA"/>
</dbReference>
<evidence type="ECO:0000256" key="10">
    <source>
        <dbReference type="ARBA" id="ARBA00048721"/>
    </source>
</evidence>
<keyword evidence="8 11" id="KW-0067">ATP-binding</keyword>